<dbReference type="Proteomes" id="UP000717995">
    <property type="component" value="Unassembled WGS sequence"/>
</dbReference>
<evidence type="ECO:0000256" key="12">
    <source>
        <dbReference type="ARBA" id="ARBA00022840"/>
    </source>
</evidence>
<dbReference type="EC" id="2.7.7.62" evidence="14"/>
<evidence type="ECO:0000256" key="9">
    <source>
        <dbReference type="ARBA" id="ARBA00022679"/>
    </source>
</evidence>
<dbReference type="CDD" id="cd00544">
    <property type="entry name" value="CobU"/>
    <property type="match status" value="1"/>
</dbReference>
<evidence type="ECO:0000256" key="4">
    <source>
        <dbReference type="ARBA" id="ARBA00003889"/>
    </source>
</evidence>
<evidence type="ECO:0000256" key="3">
    <source>
        <dbReference type="ARBA" id="ARBA00001522"/>
    </source>
</evidence>
<dbReference type="GO" id="GO:0043752">
    <property type="term" value="F:adenosylcobinamide kinase activity"/>
    <property type="evidence" value="ECO:0007669"/>
    <property type="project" value="UniProtKB-EC"/>
</dbReference>
<keyword evidence="9 14" id="KW-0808">Transferase</keyword>
<comment type="caution">
    <text evidence="15">The sequence shown here is derived from an EMBL/GenBank/DDBJ whole genome shotgun (WGS) entry which is preliminary data.</text>
</comment>
<dbReference type="GO" id="GO:0008820">
    <property type="term" value="F:cobinamide phosphate guanylyltransferase activity"/>
    <property type="evidence" value="ECO:0007669"/>
    <property type="project" value="UniProtKB-EC"/>
</dbReference>
<evidence type="ECO:0000256" key="1">
    <source>
        <dbReference type="ARBA" id="ARBA00000312"/>
    </source>
</evidence>
<proteinExistence type="inferred from homology"/>
<keyword evidence="15" id="KW-0548">Nucleotidyltransferase</keyword>
<keyword evidence="12 14" id="KW-0067">ATP-binding</keyword>
<evidence type="ECO:0000256" key="10">
    <source>
        <dbReference type="ARBA" id="ARBA00022741"/>
    </source>
</evidence>
<evidence type="ECO:0000256" key="14">
    <source>
        <dbReference type="PIRNR" id="PIRNR006135"/>
    </source>
</evidence>
<dbReference type="PANTHER" id="PTHR34848">
    <property type="match status" value="1"/>
</dbReference>
<evidence type="ECO:0000313" key="15">
    <source>
        <dbReference type="EMBL" id="MBM7060722.1"/>
    </source>
</evidence>
<evidence type="ECO:0000256" key="7">
    <source>
        <dbReference type="ARBA" id="ARBA00007490"/>
    </source>
</evidence>
<evidence type="ECO:0000256" key="2">
    <source>
        <dbReference type="ARBA" id="ARBA00000711"/>
    </source>
</evidence>
<accession>A0ABS2ICQ1</accession>
<sequence>MLELILGGARSGKSRLAERLAGESGLAVTYIATSQPLDLEMAERVAAHRSRRPSEWALVEEPIALARVLREQAAPQRCLLVDCLTLWLTNLLMLEDAARLAAERDALLSTLDTLPGRIILVSNETGLGVVPLGALSRRFVDEAGWLHQAIAERCQRVVFTVAGLPMTLKGQPL</sequence>
<comment type="pathway">
    <text evidence="5 14">Cofactor biosynthesis; adenosylcobalamin biosynthesis; adenosylcobalamin from cob(II)yrinate a,c-diamide: step 6/7.</text>
</comment>
<comment type="similarity">
    <text evidence="7 14">Belongs to the CobU/CobP family.</text>
</comment>
<keyword evidence="10 14" id="KW-0547">Nucleotide-binding</keyword>
<reference evidence="15 16" key="1">
    <citation type="submission" date="2021-02" db="EMBL/GenBank/DDBJ databases">
        <authorList>
            <person name="Lee D.-H."/>
        </authorList>
    </citation>
    <scope>NUCLEOTIDE SEQUENCE [LARGE SCALE GENOMIC DNA]</scope>
    <source>
        <strain evidence="15 16">UL073</strain>
    </source>
</reference>
<dbReference type="InterPro" id="IPR003203">
    <property type="entry name" value="CobU/CobP"/>
</dbReference>
<dbReference type="Pfam" id="PF02283">
    <property type="entry name" value="CobU"/>
    <property type="match status" value="1"/>
</dbReference>
<keyword evidence="11 14" id="KW-0418">Kinase</keyword>
<keyword evidence="13 14" id="KW-0342">GTP-binding</keyword>
<evidence type="ECO:0000256" key="11">
    <source>
        <dbReference type="ARBA" id="ARBA00022777"/>
    </source>
</evidence>
<dbReference type="PIRSF" id="PIRSF006135">
    <property type="entry name" value="CobU"/>
    <property type="match status" value="1"/>
</dbReference>
<dbReference type="RefSeq" id="WP_205347910.1">
    <property type="nucleotide sequence ID" value="NZ_JAFEUP010000002.1"/>
</dbReference>
<dbReference type="PANTHER" id="PTHR34848:SF1">
    <property type="entry name" value="BIFUNCTIONAL ADENOSYLCOBALAMIN BIOSYNTHESIS PROTEIN COBU"/>
    <property type="match status" value="1"/>
</dbReference>
<evidence type="ECO:0000313" key="16">
    <source>
        <dbReference type="Proteomes" id="UP000717995"/>
    </source>
</evidence>
<keyword evidence="16" id="KW-1185">Reference proteome</keyword>
<comment type="function">
    <text evidence="4 14">Catalyzes ATP-dependent phosphorylation of adenosylcobinamide and addition of GMP to adenosylcobinamide phosphate.</text>
</comment>
<comment type="catalytic activity">
    <reaction evidence="1 14">
        <text>adenosylcob(III)inamide + ATP = adenosylcob(III)inamide phosphate + ADP + H(+)</text>
        <dbReference type="Rhea" id="RHEA:15769"/>
        <dbReference type="ChEBI" id="CHEBI:2480"/>
        <dbReference type="ChEBI" id="CHEBI:15378"/>
        <dbReference type="ChEBI" id="CHEBI:30616"/>
        <dbReference type="ChEBI" id="CHEBI:58502"/>
        <dbReference type="ChEBI" id="CHEBI:456216"/>
        <dbReference type="EC" id="2.7.1.156"/>
    </reaction>
</comment>
<name>A0ABS2ICQ1_9GAMM</name>
<evidence type="ECO:0000256" key="8">
    <source>
        <dbReference type="ARBA" id="ARBA00022573"/>
    </source>
</evidence>
<dbReference type="SUPFAM" id="SSF52540">
    <property type="entry name" value="P-loop containing nucleoside triphosphate hydrolases"/>
    <property type="match status" value="1"/>
</dbReference>
<comment type="catalytic activity">
    <reaction evidence="3">
        <text>adenosylcob(III)inamide + GTP = adenosylcob(III)inamide phosphate + GDP + H(+)</text>
        <dbReference type="Rhea" id="RHEA:15765"/>
        <dbReference type="ChEBI" id="CHEBI:2480"/>
        <dbReference type="ChEBI" id="CHEBI:15378"/>
        <dbReference type="ChEBI" id="CHEBI:37565"/>
        <dbReference type="ChEBI" id="CHEBI:58189"/>
        <dbReference type="ChEBI" id="CHEBI:58502"/>
        <dbReference type="EC" id="2.7.1.156"/>
    </reaction>
</comment>
<comment type="pathway">
    <text evidence="6 14">Cofactor biosynthesis; adenosylcobalamin biosynthesis; adenosylcobalamin from cob(II)yrinate a,c-diamide: step 5/7.</text>
</comment>
<comment type="catalytic activity">
    <reaction evidence="2 14">
        <text>adenosylcob(III)inamide phosphate + GTP + H(+) = adenosylcob(III)inamide-GDP + diphosphate</text>
        <dbReference type="Rhea" id="RHEA:22712"/>
        <dbReference type="ChEBI" id="CHEBI:15378"/>
        <dbReference type="ChEBI" id="CHEBI:33019"/>
        <dbReference type="ChEBI" id="CHEBI:37565"/>
        <dbReference type="ChEBI" id="CHEBI:58502"/>
        <dbReference type="ChEBI" id="CHEBI:60487"/>
        <dbReference type="EC" id="2.7.7.62"/>
    </reaction>
</comment>
<dbReference type="Gene3D" id="3.40.50.300">
    <property type="entry name" value="P-loop containing nucleotide triphosphate hydrolases"/>
    <property type="match status" value="1"/>
</dbReference>
<evidence type="ECO:0000256" key="5">
    <source>
        <dbReference type="ARBA" id="ARBA00004692"/>
    </source>
</evidence>
<gene>
    <name evidence="15" type="primary">cobU</name>
    <name evidence="15" type="ORF">JQX08_08370</name>
</gene>
<keyword evidence="8 14" id="KW-0169">Cobalamin biosynthesis</keyword>
<dbReference type="EC" id="2.7.1.156" evidence="14"/>
<evidence type="ECO:0000256" key="6">
    <source>
        <dbReference type="ARBA" id="ARBA00005159"/>
    </source>
</evidence>
<protein>
    <recommendedName>
        <fullName evidence="14">Bifunctional adenosylcobalamin biosynthesis protein</fullName>
        <ecNumber evidence="14">2.7.1.156</ecNumber>
        <ecNumber evidence="14">2.7.7.62</ecNumber>
    </recommendedName>
</protein>
<organism evidence="15 16">
    <name type="scientific">Zestomonas insulae</name>
    <dbReference type="NCBI Taxonomy" id="2809017"/>
    <lineage>
        <taxon>Bacteria</taxon>
        <taxon>Pseudomonadati</taxon>
        <taxon>Pseudomonadota</taxon>
        <taxon>Gammaproteobacteria</taxon>
        <taxon>Pseudomonadales</taxon>
        <taxon>Pseudomonadaceae</taxon>
        <taxon>Zestomonas</taxon>
    </lineage>
</organism>
<dbReference type="NCBIfam" id="NF004469">
    <property type="entry name" value="PRK05800.1"/>
    <property type="match status" value="1"/>
</dbReference>
<dbReference type="EMBL" id="JAFEUP010000002">
    <property type="protein sequence ID" value="MBM7060722.1"/>
    <property type="molecule type" value="Genomic_DNA"/>
</dbReference>
<dbReference type="InterPro" id="IPR027417">
    <property type="entry name" value="P-loop_NTPase"/>
</dbReference>
<evidence type="ECO:0000256" key="13">
    <source>
        <dbReference type="ARBA" id="ARBA00023134"/>
    </source>
</evidence>